<gene>
    <name evidence="4" type="ORF">C451_04024</name>
</gene>
<keyword evidence="1" id="KW-0677">Repeat</keyword>
<dbReference type="Gene3D" id="3.10.580.10">
    <property type="entry name" value="CBS-domain"/>
    <property type="match status" value="1"/>
</dbReference>
<dbReference type="Pfam" id="PF00571">
    <property type="entry name" value="CBS"/>
    <property type="match status" value="2"/>
</dbReference>
<dbReference type="STRING" id="1227457.C451_04024"/>
<dbReference type="PANTHER" id="PTHR48108">
    <property type="entry name" value="CBS DOMAIN-CONTAINING PROTEIN CBSX2, CHLOROPLASTIC"/>
    <property type="match status" value="1"/>
</dbReference>
<evidence type="ECO:0000256" key="2">
    <source>
        <dbReference type="PROSITE-ProRule" id="PRU00703"/>
    </source>
</evidence>
<dbReference type="EMBL" id="AOMF01000092">
    <property type="protein sequence ID" value="EMA56101.1"/>
    <property type="molecule type" value="Genomic_DNA"/>
</dbReference>
<organism evidence="4 5">
    <name type="scientific">Halococcus thailandensis JCM 13552</name>
    <dbReference type="NCBI Taxonomy" id="1227457"/>
    <lineage>
        <taxon>Archaea</taxon>
        <taxon>Methanobacteriati</taxon>
        <taxon>Methanobacteriota</taxon>
        <taxon>Stenosarchaea group</taxon>
        <taxon>Halobacteria</taxon>
        <taxon>Halobacteriales</taxon>
        <taxon>Halococcaceae</taxon>
        <taxon>Halococcus</taxon>
    </lineage>
</organism>
<dbReference type="PROSITE" id="PS51371">
    <property type="entry name" value="CBS"/>
    <property type="match status" value="2"/>
</dbReference>
<reference evidence="4 5" key="1">
    <citation type="journal article" date="2014" name="PLoS Genet.">
        <title>Phylogenetically driven sequencing of extremely halophilic archaea reveals strategies for static and dynamic osmo-response.</title>
        <authorList>
            <person name="Becker E.A."/>
            <person name="Seitzer P.M."/>
            <person name="Tritt A."/>
            <person name="Larsen D."/>
            <person name="Krusor M."/>
            <person name="Yao A.I."/>
            <person name="Wu D."/>
            <person name="Madern D."/>
            <person name="Eisen J.A."/>
            <person name="Darling A.E."/>
            <person name="Facciotti M.T."/>
        </authorList>
    </citation>
    <scope>NUCLEOTIDE SEQUENCE [LARGE SCALE GENOMIC DNA]</scope>
    <source>
        <strain evidence="4 5">JCM 13552</strain>
    </source>
</reference>
<dbReference type="InterPro" id="IPR000644">
    <property type="entry name" value="CBS_dom"/>
</dbReference>
<dbReference type="PATRIC" id="fig|1227457.3.peg.724"/>
<keyword evidence="2" id="KW-0129">CBS domain</keyword>
<comment type="caution">
    <text evidence="4">The sequence shown here is derived from an EMBL/GenBank/DDBJ whole genome shotgun (WGS) entry which is preliminary data.</text>
</comment>
<accession>M0NE41</accession>
<feature type="domain" description="CBS" evidence="3">
    <location>
        <begin position="1"/>
        <end position="52"/>
    </location>
</feature>
<evidence type="ECO:0000313" key="5">
    <source>
        <dbReference type="Proteomes" id="UP000011680"/>
    </source>
</evidence>
<dbReference type="eggNOG" id="arCOG00606">
    <property type="taxonomic scope" value="Archaea"/>
</dbReference>
<name>M0NE41_9EURY</name>
<evidence type="ECO:0000313" key="4">
    <source>
        <dbReference type="EMBL" id="EMA56101.1"/>
    </source>
</evidence>
<evidence type="ECO:0000256" key="1">
    <source>
        <dbReference type="ARBA" id="ARBA00022737"/>
    </source>
</evidence>
<dbReference type="SUPFAM" id="SSF54631">
    <property type="entry name" value="CBS-domain pair"/>
    <property type="match status" value="1"/>
</dbReference>
<feature type="domain" description="CBS" evidence="3">
    <location>
        <begin position="62"/>
        <end position="119"/>
    </location>
</feature>
<sequence length="130" mass="13922">MSASQETAVSELAQQLRDENVGSVVITNDDNNPTGIVTDRDLTTRVLAEEASSTDQTADDIMSTDLCVVGPDAGFYEAAQVMSENGVRRLPVCGENDELVGIITADDLTELLSDETQQLASVIQAQRPSY</sequence>
<proteinExistence type="predicted"/>
<dbReference type="CDD" id="cd17775">
    <property type="entry name" value="CBS_pair_bact_arch"/>
    <property type="match status" value="1"/>
</dbReference>
<dbReference type="SMART" id="SM00116">
    <property type="entry name" value="CBS"/>
    <property type="match status" value="2"/>
</dbReference>
<keyword evidence="5" id="KW-1185">Reference proteome</keyword>
<dbReference type="AlphaFoldDB" id="M0NE41"/>
<evidence type="ECO:0000259" key="3">
    <source>
        <dbReference type="PROSITE" id="PS51371"/>
    </source>
</evidence>
<dbReference type="InterPro" id="IPR046342">
    <property type="entry name" value="CBS_dom_sf"/>
</dbReference>
<protein>
    <submittedName>
        <fullName evidence="4">Putative signal transduction protein with CBS domains</fullName>
    </submittedName>
</protein>
<dbReference type="InterPro" id="IPR051462">
    <property type="entry name" value="CBS_domain-containing"/>
</dbReference>
<dbReference type="PANTHER" id="PTHR48108:SF26">
    <property type="entry name" value="CBS DOMAIN-CONTAINING PROTEIN DDB_G0289609"/>
    <property type="match status" value="1"/>
</dbReference>
<dbReference type="Proteomes" id="UP000011680">
    <property type="component" value="Unassembled WGS sequence"/>
</dbReference>